<dbReference type="PANTHER" id="PTHR31851">
    <property type="entry name" value="FE(2+)/MN(2+) TRANSPORTER PCL1"/>
    <property type="match status" value="1"/>
</dbReference>
<feature type="coiled-coil region" evidence="10">
    <location>
        <begin position="40"/>
        <end position="67"/>
    </location>
</feature>
<evidence type="ECO:0000256" key="1">
    <source>
        <dbReference type="ARBA" id="ARBA00004128"/>
    </source>
</evidence>
<feature type="transmembrane region" description="Helical" evidence="9">
    <location>
        <begin position="188"/>
        <end position="210"/>
    </location>
</feature>
<keyword evidence="9" id="KW-0813">Transport</keyword>
<evidence type="ECO:0000256" key="6">
    <source>
        <dbReference type="ARBA" id="ARBA00022989"/>
    </source>
</evidence>
<feature type="transmembrane region" description="Helical" evidence="9">
    <location>
        <begin position="131"/>
        <end position="152"/>
    </location>
</feature>
<comment type="subcellular location">
    <subcellularLocation>
        <location evidence="1 9">Vacuole membrane</location>
        <topology evidence="1 9">Multi-pass membrane protein</topology>
    </subcellularLocation>
</comment>
<organism evidence="11 12">
    <name type="scientific">Brassica carinata</name>
    <name type="common">Ethiopian mustard</name>
    <name type="synonym">Abyssinian cabbage</name>
    <dbReference type="NCBI Taxonomy" id="52824"/>
    <lineage>
        <taxon>Eukaryota</taxon>
        <taxon>Viridiplantae</taxon>
        <taxon>Streptophyta</taxon>
        <taxon>Embryophyta</taxon>
        <taxon>Tracheophyta</taxon>
        <taxon>Spermatophyta</taxon>
        <taxon>Magnoliopsida</taxon>
        <taxon>eudicotyledons</taxon>
        <taxon>Gunneridae</taxon>
        <taxon>Pentapetalae</taxon>
        <taxon>rosids</taxon>
        <taxon>malvids</taxon>
        <taxon>Brassicales</taxon>
        <taxon>Brassicaceae</taxon>
        <taxon>Brassiceae</taxon>
        <taxon>Brassica</taxon>
    </lineage>
</organism>
<comment type="similarity">
    <text evidence="2 9">Belongs to the CCC1 family.</text>
</comment>
<dbReference type="EMBL" id="JAAMPC010000005">
    <property type="protein sequence ID" value="KAG2313106.1"/>
    <property type="molecule type" value="Genomic_DNA"/>
</dbReference>
<evidence type="ECO:0000256" key="10">
    <source>
        <dbReference type="SAM" id="Coils"/>
    </source>
</evidence>
<evidence type="ECO:0000256" key="2">
    <source>
        <dbReference type="ARBA" id="ARBA00007049"/>
    </source>
</evidence>
<reference evidence="11 12" key="1">
    <citation type="submission" date="2020-02" db="EMBL/GenBank/DDBJ databases">
        <authorList>
            <person name="Ma Q."/>
            <person name="Huang Y."/>
            <person name="Song X."/>
            <person name="Pei D."/>
        </authorList>
    </citation>
    <scope>NUCLEOTIDE SEQUENCE [LARGE SCALE GENOMIC DNA]</scope>
    <source>
        <strain evidence="11">Sxm20200214</strain>
        <tissue evidence="11">Leaf</tissue>
    </source>
</reference>
<dbReference type="GO" id="GO:0005384">
    <property type="term" value="F:manganese ion transmembrane transporter activity"/>
    <property type="evidence" value="ECO:0007669"/>
    <property type="project" value="InterPro"/>
</dbReference>
<dbReference type="AlphaFoldDB" id="A0A8X7VKT9"/>
<comment type="caution">
    <text evidence="11">The sequence shown here is derived from an EMBL/GenBank/DDBJ whole genome shotgun (WGS) entry which is preliminary data.</text>
</comment>
<evidence type="ECO:0000256" key="5">
    <source>
        <dbReference type="ARBA" id="ARBA00022692"/>
    </source>
</evidence>
<keyword evidence="9" id="KW-0406">Ion transport</keyword>
<keyword evidence="10" id="KW-0175">Coiled coil</keyword>
<dbReference type="Proteomes" id="UP000886595">
    <property type="component" value="Unassembled WGS sequence"/>
</dbReference>
<keyword evidence="4 9" id="KW-0926">Vacuole</keyword>
<dbReference type="GO" id="GO:0030026">
    <property type="term" value="P:intracellular manganese ion homeostasis"/>
    <property type="evidence" value="ECO:0007669"/>
    <property type="project" value="InterPro"/>
</dbReference>
<evidence type="ECO:0000256" key="3">
    <source>
        <dbReference type="ARBA" id="ARBA00022496"/>
    </source>
</evidence>
<proteinExistence type="inferred from homology"/>
<dbReference type="OrthoDB" id="73465at2759"/>
<evidence type="ECO:0000313" key="12">
    <source>
        <dbReference type="Proteomes" id="UP000886595"/>
    </source>
</evidence>
<dbReference type="GO" id="GO:0005774">
    <property type="term" value="C:vacuolar membrane"/>
    <property type="evidence" value="ECO:0007669"/>
    <property type="project" value="UniProtKB-SubCell"/>
</dbReference>
<feature type="transmembrane region" description="Helical" evidence="9">
    <location>
        <begin position="158"/>
        <end position="176"/>
    </location>
</feature>
<sequence length="212" mass="23510">MDGFMSSLAYVCMKKPLQTDPPTIPVVNLFPSGDFPEGEIQQYKDEYLAAKGEADHYAREVKREQEEIKTIPKTEAAEVAETLAHYEVEPHEYSPVVNALRKNPQAWVDFMMRLFELGLEKPEPKRALQSAFTIAIAYVLVGFIPLFPYIFIPQAADAVVTSVVITLLLLFIFGYGKGHFTGSRPFKSAVETAFIGAVASASAFCLAKVVQL</sequence>
<comment type="function">
    <text evidence="9">Vacuolar Fe(2+) uptake transporter.</text>
</comment>
<keyword evidence="3" id="KW-0408">Iron</keyword>
<name>A0A8X7VKT9_BRACI</name>
<evidence type="ECO:0000256" key="4">
    <source>
        <dbReference type="ARBA" id="ARBA00022554"/>
    </source>
</evidence>
<protein>
    <recommendedName>
        <fullName evidence="9">Vacuolar iron transporter</fullName>
    </recommendedName>
</protein>
<evidence type="ECO:0000256" key="8">
    <source>
        <dbReference type="ARBA" id="ARBA00044464"/>
    </source>
</evidence>
<keyword evidence="6 9" id="KW-1133">Transmembrane helix</keyword>
<keyword evidence="3" id="KW-0410">Iron transport</keyword>
<evidence type="ECO:0000256" key="7">
    <source>
        <dbReference type="ARBA" id="ARBA00023136"/>
    </source>
</evidence>
<comment type="caution">
    <text evidence="9">Lacks conserved residue(s) required for the propagation of feature annotation.</text>
</comment>
<gene>
    <name evidence="11" type="ORF">Bca52824_024663</name>
</gene>
<keyword evidence="5 9" id="KW-0812">Transmembrane</keyword>
<comment type="catalytic activity">
    <reaction evidence="8">
        <text>Fe(2+)(in) = Fe(2+)(out)</text>
        <dbReference type="Rhea" id="RHEA:28486"/>
        <dbReference type="ChEBI" id="CHEBI:29033"/>
    </reaction>
    <physiologicalReaction direction="left-to-right" evidence="8">
        <dbReference type="Rhea" id="RHEA:28487"/>
    </physiologicalReaction>
</comment>
<dbReference type="GO" id="GO:0005381">
    <property type="term" value="F:iron ion transmembrane transporter activity"/>
    <property type="evidence" value="ECO:0007669"/>
    <property type="project" value="UniProtKB-UniRule"/>
</dbReference>
<accession>A0A8X7VKT9</accession>
<keyword evidence="7 9" id="KW-0472">Membrane</keyword>
<dbReference type="InterPro" id="IPR008217">
    <property type="entry name" value="Ccc1_fam"/>
</dbReference>
<evidence type="ECO:0000256" key="9">
    <source>
        <dbReference type="RuleBase" id="RU369115"/>
    </source>
</evidence>
<dbReference type="GO" id="GO:0140315">
    <property type="term" value="F:iron ion sequestering activity"/>
    <property type="evidence" value="ECO:0007669"/>
    <property type="project" value="UniProtKB-UniRule"/>
</dbReference>
<keyword evidence="12" id="KW-1185">Reference proteome</keyword>
<dbReference type="Pfam" id="PF01988">
    <property type="entry name" value="VIT1"/>
    <property type="match status" value="1"/>
</dbReference>
<evidence type="ECO:0000313" key="11">
    <source>
        <dbReference type="EMBL" id="KAG2313106.1"/>
    </source>
</evidence>